<keyword evidence="6 7" id="KW-0269">Exonuclease</keyword>
<dbReference type="InterPro" id="IPR004843">
    <property type="entry name" value="Calcineurin-like_PHP"/>
</dbReference>
<dbReference type="GO" id="GO:0004519">
    <property type="term" value="F:endonuclease activity"/>
    <property type="evidence" value="ECO:0007669"/>
    <property type="project" value="UniProtKB-KW"/>
</dbReference>
<reference evidence="10" key="1">
    <citation type="submission" date="2020-10" db="EMBL/GenBank/DDBJ databases">
        <authorList>
            <person name="Gilroy R."/>
        </authorList>
    </citation>
    <scope>NUCLEOTIDE SEQUENCE</scope>
    <source>
        <strain evidence="10">ChiHjej9B8-7071</strain>
    </source>
</reference>
<evidence type="ECO:0000256" key="4">
    <source>
        <dbReference type="ARBA" id="ARBA00022722"/>
    </source>
</evidence>
<feature type="domain" description="Calcineurin-like phosphoesterase" evidence="8">
    <location>
        <begin position="1"/>
        <end position="214"/>
    </location>
</feature>
<keyword evidence="4 7" id="KW-0540">Nuclease</keyword>
<dbReference type="AlphaFoldDB" id="A0A9D1A820"/>
<reference evidence="10" key="2">
    <citation type="journal article" date="2021" name="PeerJ">
        <title>Extensive microbial diversity within the chicken gut microbiome revealed by metagenomics and culture.</title>
        <authorList>
            <person name="Gilroy R."/>
            <person name="Ravi A."/>
            <person name="Getino M."/>
            <person name="Pursley I."/>
            <person name="Horton D.L."/>
            <person name="Alikhan N.F."/>
            <person name="Baker D."/>
            <person name="Gharbi K."/>
            <person name="Hall N."/>
            <person name="Watson M."/>
            <person name="Adriaenssens E.M."/>
            <person name="Foster-Nyarko E."/>
            <person name="Jarju S."/>
            <person name="Secka A."/>
            <person name="Antonio M."/>
            <person name="Oren A."/>
            <person name="Chaudhuri R.R."/>
            <person name="La Ragione R."/>
            <person name="Hildebrand F."/>
            <person name="Pallen M.J."/>
        </authorList>
    </citation>
    <scope>NUCLEOTIDE SEQUENCE</scope>
    <source>
        <strain evidence="10">ChiHjej9B8-7071</strain>
    </source>
</reference>
<evidence type="ECO:0000256" key="7">
    <source>
        <dbReference type="RuleBase" id="RU363069"/>
    </source>
</evidence>
<comment type="function">
    <text evidence="7">SbcCD cleaves DNA hairpin structures. These structures can inhibit DNA replication and are intermediates in certain DNA recombination reactions. The complex acts as a 3'-&gt;5' double strand exonuclease that can open hairpins. It also has a 5' single-strand endonuclease activity.</text>
</comment>
<dbReference type="GO" id="GO:0006310">
    <property type="term" value="P:DNA recombination"/>
    <property type="evidence" value="ECO:0007669"/>
    <property type="project" value="UniProtKB-KW"/>
</dbReference>
<evidence type="ECO:0000256" key="5">
    <source>
        <dbReference type="ARBA" id="ARBA00022801"/>
    </source>
</evidence>
<dbReference type="CDD" id="cd00840">
    <property type="entry name" value="MPP_Mre11_N"/>
    <property type="match status" value="1"/>
</dbReference>
<evidence type="ECO:0000313" key="10">
    <source>
        <dbReference type="EMBL" id="HIR09991.1"/>
    </source>
</evidence>
<dbReference type="PANTHER" id="PTHR30337:SF0">
    <property type="entry name" value="NUCLEASE SBCCD SUBUNIT D"/>
    <property type="match status" value="1"/>
</dbReference>
<dbReference type="EMBL" id="DVGD01000200">
    <property type="protein sequence ID" value="HIR09991.1"/>
    <property type="molecule type" value="Genomic_DNA"/>
</dbReference>
<proteinExistence type="inferred from homology"/>
<dbReference type="Gene3D" id="3.60.21.10">
    <property type="match status" value="1"/>
</dbReference>
<name>A0A9D1A820_9FIRM</name>
<dbReference type="Proteomes" id="UP000824258">
    <property type="component" value="Unassembled WGS sequence"/>
</dbReference>
<comment type="caution">
    <text evidence="10">The sequence shown here is derived from an EMBL/GenBank/DDBJ whole genome shotgun (WGS) entry which is preliminary data.</text>
</comment>
<evidence type="ECO:0000256" key="3">
    <source>
        <dbReference type="ARBA" id="ARBA00013365"/>
    </source>
</evidence>
<dbReference type="GO" id="GO:0006260">
    <property type="term" value="P:DNA replication"/>
    <property type="evidence" value="ECO:0007669"/>
    <property type="project" value="UniProtKB-KW"/>
</dbReference>
<dbReference type="NCBIfam" id="TIGR00619">
    <property type="entry name" value="sbcd"/>
    <property type="match status" value="1"/>
</dbReference>
<gene>
    <name evidence="7" type="primary">sbcD</name>
    <name evidence="10" type="ORF">IAA70_06280</name>
</gene>
<comment type="similarity">
    <text evidence="1 7">Belongs to the SbcD family.</text>
</comment>
<dbReference type="InterPro" id="IPR004593">
    <property type="entry name" value="SbcD"/>
</dbReference>
<evidence type="ECO:0000256" key="6">
    <source>
        <dbReference type="ARBA" id="ARBA00022839"/>
    </source>
</evidence>
<accession>A0A9D1A820</accession>
<keyword evidence="5 7" id="KW-0378">Hydrolase</keyword>
<dbReference type="SUPFAM" id="SSF56300">
    <property type="entry name" value="Metallo-dependent phosphatases"/>
    <property type="match status" value="1"/>
</dbReference>
<dbReference type="Pfam" id="PF12320">
    <property type="entry name" value="SbcD_C"/>
    <property type="match status" value="1"/>
</dbReference>
<evidence type="ECO:0000259" key="8">
    <source>
        <dbReference type="Pfam" id="PF00149"/>
    </source>
</evidence>
<organism evidence="10 11">
    <name type="scientific">Candidatus Avoscillospira stercoripullorum</name>
    <dbReference type="NCBI Taxonomy" id="2840709"/>
    <lineage>
        <taxon>Bacteria</taxon>
        <taxon>Bacillati</taxon>
        <taxon>Bacillota</taxon>
        <taxon>Clostridia</taxon>
        <taxon>Eubacteriales</taxon>
        <taxon>Oscillospiraceae</taxon>
        <taxon>Oscillospiraceae incertae sedis</taxon>
        <taxon>Candidatus Avoscillospira</taxon>
    </lineage>
</organism>
<keyword evidence="7" id="KW-0235">DNA replication</keyword>
<dbReference type="GO" id="GO:0008408">
    <property type="term" value="F:3'-5' exonuclease activity"/>
    <property type="evidence" value="ECO:0007669"/>
    <property type="project" value="InterPro"/>
</dbReference>
<comment type="subunit">
    <text evidence="2 7">Heterodimer of SbcC and SbcD.</text>
</comment>
<dbReference type="InterPro" id="IPR050535">
    <property type="entry name" value="DNA_Repair-Maintenance_Comp"/>
</dbReference>
<sequence length="370" mass="40579">MKFLHLADLHLGRRLCDAPLLEDQRHILGEILEIARREAVDAVLLAGDVYDKPVPPVEAVALLDEFLTALSQLGAAVLLVSGNHDSSERLAFGGRLMDKRRVYVAPAFDGAAPPVTFSDAYGAVQVFLLPFVKPAHVRRVYPEDILEDYTQAVAAVLRRWAPDPAARHVLLCHQLVTGGTRSESEYISIGGLDNVDGAVFDGFDYVALGHLHRPQSVGRETVRYAGSPLAYSFSEGEQEKSVTVVELLEKGNVTVRTVPLTPLRPVRSLRGTLEELLNGTSEDYLRITLTQGGTLPHTWARLKSRYPNLLKLEYAEVAASLPSLPGEGEALLSPLELVEAFYKSRNDAAMTDAQRALAGKLLEEIWEDTP</sequence>
<dbReference type="InterPro" id="IPR029052">
    <property type="entry name" value="Metallo-depent_PP-like"/>
</dbReference>
<evidence type="ECO:0000259" key="9">
    <source>
        <dbReference type="Pfam" id="PF12320"/>
    </source>
</evidence>
<dbReference type="InterPro" id="IPR026843">
    <property type="entry name" value="SbcD_C"/>
</dbReference>
<evidence type="ECO:0000256" key="1">
    <source>
        <dbReference type="ARBA" id="ARBA00010555"/>
    </source>
</evidence>
<evidence type="ECO:0000313" key="11">
    <source>
        <dbReference type="Proteomes" id="UP000824258"/>
    </source>
</evidence>
<keyword evidence="7" id="KW-0233">DNA recombination</keyword>
<dbReference type="InterPro" id="IPR041796">
    <property type="entry name" value="Mre11_N"/>
</dbReference>
<dbReference type="Pfam" id="PF00149">
    <property type="entry name" value="Metallophos"/>
    <property type="match status" value="1"/>
</dbReference>
<dbReference type="PANTHER" id="PTHR30337">
    <property type="entry name" value="COMPONENT OF ATP-DEPENDENT DSDNA EXONUCLEASE"/>
    <property type="match status" value="1"/>
</dbReference>
<feature type="domain" description="Nuclease SbcCD subunit D C-terminal" evidence="9">
    <location>
        <begin position="262"/>
        <end position="344"/>
    </location>
</feature>
<keyword evidence="7" id="KW-0255">Endonuclease</keyword>
<evidence type="ECO:0000256" key="2">
    <source>
        <dbReference type="ARBA" id="ARBA00011322"/>
    </source>
</evidence>
<protein>
    <recommendedName>
        <fullName evidence="3 7">Nuclease SbcCD subunit D</fullName>
    </recommendedName>
</protein>